<dbReference type="PROSITE" id="PS50921">
    <property type="entry name" value="ANTAR"/>
    <property type="match status" value="1"/>
</dbReference>
<name>A0A561BVZ2_9ACTN</name>
<feature type="domain" description="ANTAR" evidence="6">
    <location>
        <begin position="162"/>
        <end position="223"/>
    </location>
</feature>
<dbReference type="Pfam" id="PF13185">
    <property type="entry name" value="GAF_2"/>
    <property type="match status" value="1"/>
</dbReference>
<keyword evidence="3" id="KW-0805">Transcription regulation</keyword>
<evidence type="ECO:0000256" key="2">
    <source>
        <dbReference type="ARBA" id="ARBA00022777"/>
    </source>
</evidence>
<sequence>MTLTRKDPLSPTQLAQLAADLHACPDQTHTETAAVEAAAALLGSPVGLVMTHRRQPVAVTATDPGLHAANLEQIRLGEGPALDVLLRQANQPTAADLVVDSPWPAWSPAAIELGWRSVLGARLTSRNKHVIGALIVADPRPDMFGPATIRATGLLAAHVTVALDAARILDNLELASDSHGLVGRAVGILMERFNLDSEQAFTVLRRYSQDTQTKLNQVAAHLVDTRQLPDDHVPRTRAGWPNSRPPD</sequence>
<dbReference type="Gene3D" id="1.10.10.10">
    <property type="entry name" value="Winged helix-like DNA-binding domain superfamily/Winged helix DNA-binding domain"/>
    <property type="match status" value="1"/>
</dbReference>
<dbReference type="InterPro" id="IPR005561">
    <property type="entry name" value="ANTAR"/>
</dbReference>
<accession>A0A561BVZ2</accession>
<comment type="caution">
    <text evidence="7">The sequence shown here is derived from an EMBL/GenBank/DDBJ whole genome shotgun (WGS) entry which is preliminary data.</text>
</comment>
<dbReference type="AlphaFoldDB" id="A0A561BVZ2"/>
<keyword evidence="4" id="KW-0804">Transcription</keyword>
<dbReference type="EMBL" id="VIVK01000001">
    <property type="protein sequence ID" value="TWD83049.1"/>
    <property type="molecule type" value="Genomic_DNA"/>
</dbReference>
<keyword evidence="2" id="KW-0418">Kinase</keyword>
<gene>
    <name evidence="7" type="ORF">FB561_4204</name>
</gene>
<dbReference type="PIRSF" id="PIRSF036625">
    <property type="entry name" value="GAF_ANTAR"/>
    <property type="match status" value="1"/>
</dbReference>
<dbReference type="InterPro" id="IPR012074">
    <property type="entry name" value="GAF_ANTAR"/>
</dbReference>
<reference evidence="7 8" key="1">
    <citation type="submission" date="2019-06" db="EMBL/GenBank/DDBJ databases">
        <title>Sequencing the genomes of 1000 actinobacteria strains.</title>
        <authorList>
            <person name="Klenk H.-P."/>
        </authorList>
    </citation>
    <scope>NUCLEOTIDE SEQUENCE [LARGE SCALE GENOMIC DNA]</scope>
    <source>
        <strain evidence="7 8">DSM 24683</strain>
    </source>
</reference>
<dbReference type="RefSeq" id="WP_145809107.1">
    <property type="nucleotide sequence ID" value="NZ_VIVK01000001.1"/>
</dbReference>
<evidence type="ECO:0000313" key="7">
    <source>
        <dbReference type="EMBL" id="TWD83049.1"/>
    </source>
</evidence>
<evidence type="ECO:0000256" key="5">
    <source>
        <dbReference type="SAM" id="MobiDB-lite"/>
    </source>
</evidence>
<keyword evidence="8" id="KW-1185">Reference proteome</keyword>
<dbReference type="GO" id="GO:0003723">
    <property type="term" value="F:RNA binding"/>
    <property type="evidence" value="ECO:0007669"/>
    <property type="project" value="InterPro"/>
</dbReference>
<evidence type="ECO:0000313" key="8">
    <source>
        <dbReference type="Proteomes" id="UP000318380"/>
    </source>
</evidence>
<organism evidence="7 8">
    <name type="scientific">Kribbella amoyensis</name>
    <dbReference type="NCBI Taxonomy" id="996641"/>
    <lineage>
        <taxon>Bacteria</taxon>
        <taxon>Bacillati</taxon>
        <taxon>Actinomycetota</taxon>
        <taxon>Actinomycetes</taxon>
        <taxon>Propionibacteriales</taxon>
        <taxon>Kribbellaceae</taxon>
        <taxon>Kribbella</taxon>
    </lineage>
</organism>
<proteinExistence type="predicted"/>
<feature type="compositionally biased region" description="Basic and acidic residues" evidence="5">
    <location>
        <begin position="225"/>
        <end position="234"/>
    </location>
</feature>
<dbReference type="SUPFAM" id="SSF55781">
    <property type="entry name" value="GAF domain-like"/>
    <property type="match status" value="1"/>
</dbReference>
<dbReference type="SUPFAM" id="SSF52172">
    <property type="entry name" value="CheY-like"/>
    <property type="match status" value="1"/>
</dbReference>
<dbReference type="InterPro" id="IPR036388">
    <property type="entry name" value="WH-like_DNA-bd_sf"/>
</dbReference>
<evidence type="ECO:0000256" key="3">
    <source>
        <dbReference type="ARBA" id="ARBA00023015"/>
    </source>
</evidence>
<dbReference type="GO" id="GO:0016301">
    <property type="term" value="F:kinase activity"/>
    <property type="evidence" value="ECO:0007669"/>
    <property type="project" value="UniProtKB-KW"/>
</dbReference>
<dbReference type="InterPro" id="IPR003018">
    <property type="entry name" value="GAF"/>
</dbReference>
<dbReference type="Proteomes" id="UP000318380">
    <property type="component" value="Unassembled WGS sequence"/>
</dbReference>
<keyword evidence="1" id="KW-0808">Transferase</keyword>
<evidence type="ECO:0000256" key="1">
    <source>
        <dbReference type="ARBA" id="ARBA00022679"/>
    </source>
</evidence>
<evidence type="ECO:0000259" key="6">
    <source>
        <dbReference type="PROSITE" id="PS50921"/>
    </source>
</evidence>
<dbReference type="Gene3D" id="3.30.450.40">
    <property type="match status" value="1"/>
</dbReference>
<dbReference type="SMART" id="SM01012">
    <property type="entry name" value="ANTAR"/>
    <property type="match status" value="1"/>
</dbReference>
<feature type="region of interest" description="Disordered" evidence="5">
    <location>
        <begin position="225"/>
        <end position="247"/>
    </location>
</feature>
<dbReference type="Pfam" id="PF03861">
    <property type="entry name" value="ANTAR"/>
    <property type="match status" value="1"/>
</dbReference>
<evidence type="ECO:0000256" key="4">
    <source>
        <dbReference type="ARBA" id="ARBA00023163"/>
    </source>
</evidence>
<dbReference type="InterPro" id="IPR029016">
    <property type="entry name" value="GAF-like_dom_sf"/>
</dbReference>
<protein>
    <submittedName>
        <fullName evidence="7">GAF domain-containing protein</fullName>
    </submittedName>
</protein>
<dbReference type="InterPro" id="IPR011006">
    <property type="entry name" value="CheY-like_superfamily"/>
</dbReference>
<dbReference type="OrthoDB" id="7466251at2"/>